<dbReference type="Proteomes" id="UP000621799">
    <property type="component" value="Unassembled WGS sequence"/>
</dbReference>
<comment type="caution">
    <text evidence="2">The sequence shown here is derived from an EMBL/GenBank/DDBJ whole genome shotgun (WGS) entry which is preliminary data.</text>
</comment>
<dbReference type="RefSeq" id="WP_264319798.1">
    <property type="nucleotide sequence ID" value="NZ_JADEXN010000015.1"/>
</dbReference>
<keyword evidence="1" id="KW-0472">Membrane</keyword>
<name>A0A928Z874_9CYAN</name>
<dbReference type="AlphaFoldDB" id="A0A928Z874"/>
<sequence length="145" mass="16147">MTGTLKLFKKVAATFLLIFGVPLSVWAIAEIVNPNSTSEDREDAIAALAILTLPPTALGSWLVWGLHKEHQQKLNAQFKAEGDLLQSVFFRILEDNGGQMTILRLAKEAQISGEEARVYLDRKAVEFNATFEVGEQGEITYQFHL</sequence>
<keyword evidence="1" id="KW-1133">Transmembrane helix</keyword>
<protein>
    <submittedName>
        <fullName evidence="2">Uncharacterized protein</fullName>
    </submittedName>
</protein>
<evidence type="ECO:0000313" key="2">
    <source>
        <dbReference type="EMBL" id="MBE9039536.1"/>
    </source>
</evidence>
<keyword evidence="1" id="KW-0812">Transmembrane</keyword>
<proteinExistence type="predicted"/>
<keyword evidence="3" id="KW-1185">Reference proteome</keyword>
<gene>
    <name evidence="2" type="ORF">IQ235_01835</name>
</gene>
<evidence type="ECO:0000256" key="1">
    <source>
        <dbReference type="SAM" id="Phobius"/>
    </source>
</evidence>
<reference evidence="2" key="1">
    <citation type="submission" date="2020-10" db="EMBL/GenBank/DDBJ databases">
        <authorList>
            <person name="Castelo-Branco R."/>
            <person name="Eusebio N."/>
            <person name="Adriana R."/>
            <person name="Vieira A."/>
            <person name="Brugerolle De Fraissinette N."/>
            <person name="Rezende De Castro R."/>
            <person name="Schneider M.P."/>
            <person name="Vasconcelos V."/>
            <person name="Leao P.N."/>
        </authorList>
    </citation>
    <scope>NUCLEOTIDE SEQUENCE</scope>
    <source>
        <strain evidence="2">LEGE 11467</strain>
    </source>
</reference>
<evidence type="ECO:0000313" key="3">
    <source>
        <dbReference type="Proteomes" id="UP000621799"/>
    </source>
</evidence>
<accession>A0A928Z874</accession>
<feature type="transmembrane region" description="Helical" evidence="1">
    <location>
        <begin position="45"/>
        <end position="64"/>
    </location>
</feature>
<organism evidence="2 3">
    <name type="scientific">Zarconia navalis LEGE 11467</name>
    <dbReference type="NCBI Taxonomy" id="1828826"/>
    <lineage>
        <taxon>Bacteria</taxon>
        <taxon>Bacillati</taxon>
        <taxon>Cyanobacteriota</taxon>
        <taxon>Cyanophyceae</taxon>
        <taxon>Oscillatoriophycideae</taxon>
        <taxon>Oscillatoriales</taxon>
        <taxon>Oscillatoriales incertae sedis</taxon>
        <taxon>Zarconia</taxon>
        <taxon>Zarconia navalis</taxon>
    </lineage>
</organism>
<dbReference type="EMBL" id="JADEXN010000015">
    <property type="protein sequence ID" value="MBE9039536.1"/>
    <property type="molecule type" value="Genomic_DNA"/>
</dbReference>